<name>A0A2Z6MV64_TRISU</name>
<dbReference type="EMBL" id="DF973582">
    <property type="protein sequence ID" value="GAU35241.1"/>
    <property type="molecule type" value="Genomic_DNA"/>
</dbReference>
<dbReference type="PANTHER" id="PTHR16105">
    <property type="entry name" value="RNA-BINDING REGION-CONTAINING PROTEIN 3"/>
    <property type="match status" value="1"/>
</dbReference>
<protein>
    <recommendedName>
        <fullName evidence="7">RRM domain-containing protein</fullName>
    </recommendedName>
</protein>
<dbReference type="Proteomes" id="UP000242715">
    <property type="component" value="Unassembled WGS sequence"/>
</dbReference>
<dbReference type="AlphaFoldDB" id="A0A2Z6MV64"/>
<dbReference type="InterPro" id="IPR034147">
    <property type="entry name" value="RBM40_RRM1"/>
</dbReference>
<feature type="region of interest" description="Disordered" evidence="6">
    <location>
        <begin position="213"/>
        <end position="268"/>
    </location>
</feature>
<keyword evidence="4" id="KW-0539">Nucleus</keyword>
<dbReference type="PROSITE" id="PS50102">
    <property type="entry name" value="RRM"/>
    <property type="match status" value="2"/>
</dbReference>
<evidence type="ECO:0000256" key="3">
    <source>
        <dbReference type="ARBA" id="ARBA00022884"/>
    </source>
</evidence>
<dbReference type="GO" id="GO:0097157">
    <property type="term" value="F:pre-mRNA intronic binding"/>
    <property type="evidence" value="ECO:0007669"/>
    <property type="project" value="TreeGrafter"/>
</dbReference>
<dbReference type="Gene3D" id="3.30.70.330">
    <property type="match status" value="2"/>
</dbReference>
<dbReference type="InterPro" id="IPR045164">
    <property type="entry name" value="RBM41/RNPC3"/>
</dbReference>
<dbReference type="InterPro" id="IPR000504">
    <property type="entry name" value="RRM_dom"/>
</dbReference>
<evidence type="ECO:0000256" key="4">
    <source>
        <dbReference type="ARBA" id="ARBA00023242"/>
    </source>
</evidence>
<keyword evidence="2" id="KW-0677">Repeat</keyword>
<dbReference type="GO" id="GO:0000398">
    <property type="term" value="P:mRNA splicing, via spliceosome"/>
    <property type="evidence" value="ECO:0007669"/>
    <property type="project" value="TreeGrafter"/>
</dbReference>
<gene>
    <name evidence="8" type="ORF">TSUD_323770</name>
</gene>
<feature type="compositionally biased region" description="Pro residues" evidence="6">
    <location>
        <begin position="213"/>
        <end position="228"/>
    </location>
</feature>
<proteinExistence type="predicted"/>
<dbReference type="OrthoDB" id="277802at2759"/>
<dbReference type="SMART" id="SM00360">
    <property type="entry name" value="RRM"/>
    <property type="match status" value="2"/>
</dbReference>
<dbReference type="InterPro" id="IPR035979">
    <property type="entry name" value="RBD_domain_sf"/>
</dbReference>
<keyword evidence="9" id="KW-1185">Reference proteome</keyword>
<evidence type="ECO:0000256" key="2">
    <source>
        <dbReference type="ARBA" id="ARBA00022737"/>
    </source>
</evidence>
<keyword evidence="3 5" id="KW-0694">RNA-binding</keyword>
<feature type="region of interest" description="Disordered" evidence="6">
    <location>
        <begin position="317"/>
        <end position="345"/>
    </location>
</feature>
<accession>A0A2Z6MV64</accession>
<feature type="domain" description="RRM" evidence="7">
    <location>
        <begin position="28"/>
        <end position="102"/>
    </location>
</feature>
<evidence type="ECO:0000313" key="8">
    <source>
        <dbReference type="EMBL" id="GAU35241.1"/>
    </source>
</evidence>
<sequence>MDINPSLQFGFQGNTEPNPCALESLPPATLLIKHLPDAIPHDTLSRLLSHYGASSVRPCSSGRLRNCAFVDFKNDMLASQAQRQLNGLKFLGKVLSAERASKPNENGGKSSGTQLGKDSKTSAVKSENVTKPIDGDTKSGGLPIPEPIADRLGVDYPFPPHLEYAYPPPDGNILTNIVNALIAVPRFYTQVLHLMNKMNIPAPFRMALPTPPLPPDVPAPPPPVPPPHSVTAKPQSADMSSDESEMESSDEDGARTENSGRKRARRGAIVGPAIDKDVAHEAVGVKPATLIPKEIPMIKKNPVLKINIAPKATLNEHKDTGIEQDLQEPEKDTLDPNKFLTPDELEKGKLPPEEILSLPMFKVWILSQSNRRQKNYSAGNPASVLYIKNLAKDVITDDFYLLFGSFFGSTEVAKSDLQVKLMQEGRMKGQAFLTFPSTELAHRALNLVNGYVFKGKPMIIQFGRNPAAARGT</sequence>
<dbReference type="SUPFAM" id="SSF54928">
    <property type="entry name" value="RNA-binding domain, RBD"/>
    <property type="match status" value="1"/>
</dbReference>
<feature type="domain" description="RRM" evidence="7">
    <location>
        <begin position="383"/>
        <end position="465"/>
    </location>
</feature>
<evidence type="ECO:0000256" key="1">
    <source>
        <dbReference type="ARBA" id="ARBA00004123"/>
    </source>
</evidence>
<dbReference type="CDD" id="cd12239">
    <property type="entry name" value="RRM2_RBM40_like"/>
    <property type="match status" value="1"/>
</dbReference>
<dbReference type="CDD" id="cd12238">
    <property type="entry name" value="RRM1_RBM40_like"/>
    <property type="match status" value="1"/>
</dbReference>
<dbReference type="Pfam" id="PF00076">
    <property type="entry name" value="RRM_1"/>
    <property type="match status" value="2"/>
</dbReference>
<evidence type="ECO:0000256" key="6">
    <source>
        <dbReference type="SAM" id="MobiDB-lite"/>
    </source>
</evidence>
<evidence type="ECO:0000259" key="7">
    <source>
        <dbReference type="PROSITE" id="PS50102"/>
    </source>
</evidence>
<reference evidence="9" key="1">
    <citation type="journal article" date="2017" name="Front. Plant Sci.">
        <title>Climate Clever Clovers: New Paradigm to Reduce the Environmental Footprint of Ruminants by Breeding Low Methanogenic Forages Utilizing Haplotype Variation.</title>
        <authorList>
            <person name="Kaur P."/>
            <person name="Appels R."/>
            <person name="Bayer P.E."/>
            <person name="Keeble-Gagnere G."/>
            <person name="Wang J."/>
            <person name="Hirakawa H."/>
            <person name="Shirasawa K."/>
            <person name="Vercoe P."/>
            <person name="Stefanova K."/>
            <person name="Durmic Z."/>
            <person name="Nichols P."/>
            <person name="Revell C."/>
            <person name="Isobe S.N."/>
            <person name="Edwards D."/>
            <person name="Erskine W."/>
        </authorList>
    </citation>
    <scope>NUCLEOTIDE SEQUENCE [LARGE SCALE GENOMIC DNA]</scope>
    <source>
        <strain evidence="9">cv. Daliak</strain>
    </source>
</reference>
<evidence type="ECO:0000313" key="9">
    <source>
        <dbReference type="Proteomes" id="UP000242715"/>
    </source>
</evidence>
<dbReference type="PANTHER" id="PTHR16105:SF0">
    <property type="entry name" value="RNA-BINDING REGION-CONTAINING PROTEIN 3"/>
    <property type="match status" value="1"/>
</dbReference>
<dbReference type="GO" id="GO:0030626">
    <property type="term" value="F:U12 snRNA binding"/>
    <property type="evidence" value="ECO:0007669"/>
    <property type="project" value="TreeGrafter"/>
</dbReference>
<evidence type="ECO:0000256" key="5">
    <source>
        <dbReference type="PROSITE-ProRule" id="PRU00176"/>
    </source>
</evidence>
<feature type="compositionally biased region" description="Polar residues" evidence="6">
    <location>
        <begin position="103"/>
        <end position="129"/>
    </location>
</feature>
<comment type="subcellular location">
    <subcellularLocation>
        <location evidence="1">Nucleus</location>
    </subcellularLocation>
</comment>
<dbReference type="InterPro" id="IPR012677">
    <property type="entry name" value="Nucleotide-bd_a/b_plait_sf"/>
</dbReference>
<feature type="compositionally biased region" description="Acidic residues" evidence="6">
    <location>
        <begin position="240"/>
        <end position="251"/>
    </location>
</feature>
<feature type="region of interest" description="Disordered" evidence="6">
    <location>
        <begin position="99"/>
        <end position="143"/>
    </location>
</feature>
<organism evidence="8 9">
    <name type="scientific">Trifolium subterraneum</name>
    <name type="common">Subterranean clover</name>
    <dbReference type="NCBI Taxonomy" id="3900"/>
    <lineage>
        <taxon>Eukaryota</taxon>
        <taxon>Viridiplantae</taxon>
        <taxon>Streptophyta</taxon>
        <taxon>Embryophyta</taxon>
        <taxon>Tracheophyta</taxon>
        <taxon>Spermatophyta</taxon>
        <taxon>Magnoliopsida</taxon>
        <taxon>eudicotyledons</taxon>
        <taxon>Gunneridae</taxon>
        <taxon>Pentapetalae</taxon>
        <taxon>rosids</taxon>
        <taxon>fabids</taxon>
        <taxon>Fabales</taxon>
        <taxon>Fabaceae</taxon>
        <taxon>Papilionoideae</taxon>
        <taxon>50 kb inversion clade</taxon>
        <taxon>NPAAA clade</taxon>
        <taxon>Hologalegina</taxon>
        <taxon>IRL clade</taxon>
        <taxon>Trifolieae</taxon>
        <taxon>Trifolium</taxon>
    </lineage>
</organism>
<dbReference type="GO" id="GO:0005689">
    <property type="term" value="C:U12-type spliceosomal complex"/>
    <property type="evidence" value="ECO:0007669"/>
    <property type="project" value="TreeGrafter"/>
</dbReference>
<dbReference type="FunFam" id="3.30.70.330:FF:000409">
    <property type="entry name" value="U11/U12 small nuclear ribonucleoprotein 65 kDa protein"/>
    <property type="match status" value="1"/>
</dbReference>